<evidence type="ECO:0000256" key="21">
    <source>
        <dbReference type="ARBA" id="ARBA00048954"/>
    </source>
</evidence>
<dbReference type="GO" id="GO:0043139">
    <property type="term" value="F:5'-3' DNA helicase activity"/>
    <property type="evidence" value="ECO:0007669"/>
    <property type="project" value="UniProtKB-EC"/>
</dbReference>
<evidence type="ECO:0000256" key="12">
    <source>
        <dbReference type="ARBA" id="ARBA00023014"/>
    </source>
</evidence>
<dbReference type="SMART" id="SM00488">
    <property type="entry name" value="DEXDc2"/>
    <property type="match status" value="1"/>
</dbReference>
<evidence type="ECO:0000259" key="24">
    <source>
        <dbReference type="PROSITE" id="PS51193"/>
    </source>
</evidence>
<keyword evidence="13" id="KW-0413">Isomerase</keyword>
<dbReference type="PROSITE" id="PS51193">
    <property type="entry name" value="HELICASE_ATP_BIND_2"/>
    <property type="match status" value="1"/>
</dbReference>
<keyword evidence="9 25" id="KW-0347">Helicase</keyword>
<keyword evidence="7" id="KW-0547">Nucleotide-binding</keyword>
<evidence type="ECO:0000256" key="1">
    <source>
        <dbReference type="ARBA" id="ARBA00001966"/>
    </source>
</evidence>
<evidence type="ECO:0000256" key="13">
    <source>
        <dbReference type="ARBA" id="ARBA00023235"/>
    </source>
</evidence>
<dbReference type="CDD" id="cd18788">
    <property type="entry name" value="SF2_C_XPD"/>
    <property type="match status" value="1"/>
</dbReference>
<evidence type="ECO:0000256" key="18">
    <source>
        <dbReference type="ARBA" id="ARBA00044998"/>
    </source>
</evidence>
<feature type="coiled-coil region" evidence="22">
    <location>
        <begin position="94"/>
        <end position="121"/>
    </location>
</feature>
<dbReference type="InterPro" id="IPR014013">
    <property type="entry name" value="Helic_SF1/SF2_ATP-bd_DinG/Rad3"/>
</dbReference>
<dbReference type="InterPro" id="IPR027417">
    <property type="entry name" value="P-loop_NTPase"/>
</dbReference>
<dbReference type="SUPFAM" id="SSF52540">
    <property type="entry name" value="P-loop containing nucleoside triphosphate hydrolases"/>
    <property type="match status" value="2"/>
</dbReference>
<accession>A0AAE9WAX6</accession>
<gene>
    <name evidence="25" type="primary">chl1</name>
    <name evidence="25" type="ORF">SOMG_02425</name>
</gene>
<evidence type="ECO:0000256" key="2">
    <source>
        <dbReference type="ARBA" id="ARBA00004123"/>
    </source>
</evidence>
<dbReference type="KEGG" id="som:SOMG_02425"/>
<evidence type="ECO:0000256" key="8">
    <source>
        <dbReference type="ARBA" id="ARBA00022801"/>
    </source>
</evidence>
<dbReference type="PANTHER" id="PTHR11472">
    <property type="entry name" value="DNA REPAIR DEAD HELICASE RAD3/XP-D SUBFAMILY MEMBER"/>
    <property type="match status" value="1"/>
</dbReference>
<comment type="cofactor">
    <cofactor evidence="1">
        <name>[4Fe-4S] cluster</name>
        <dbReference type="ChEBI" id="CHEBI:49883"/>
    </cofactor>
</comment>
<keyword evidence="8" id="KW-0378">Hydrolase</keyword>
<dbReference type="NCBIfam" id="TIGR00604">
    <property type="entry name" value="rad3"/>
    <property type="match status" value="1"/>
</dbReference>
<evidence type="ECO:0000313" key="26">
    <source>
        <dbReference type="Proteomes" id="UP001212411"/>
    </source>
</evidence>
<keyword evidence="10" id="KW-0067">ATP-binding</keyword>
<evidence type="ECO:0000256" key="14">
    <source>
        <dbReference type="ARBA" id="ARBA00023242"/>
    </source>
</evidence>
<feature type="compositionally biased region" description="Basic and acidic residues" evidence="23">
    <location>
        <begin position="496"/>
        <end position="512"/>
    </location>
</feature>
<feature type="compositionally biased region" description="Polar residues" evidence="23">
    <location>
        <begin position="147"/>
        <end position="157"/>
    </location>
</feature>
<comment type="catalytic activity">
    <reaction evidence="21">
        <text>ATP + H2O = ADP + phosphate + H(+)</text>
        <dbReference type="Rhea" id="RHEA:13065"/>
        <dbReference type="ChEBI" id="CHEBI:15377"/>
        <dbReference type="ChEBI" id="CHEBI:15378"/>
        <dbReference type="ChEBI" id="CHEBI:30616"/>
        <dbReference type="ChEBI" id="CHEBI:43474"/>
        <dbReference type="ChEBI" id="CHEBI:456216"/>
        <dbReference type="EC" id="5.6.2.3"/>
    </reaction>
</comment>
<keyword evidence="6" id="KW-0479">Metal-binding</keyword>
<dbReference type="InterPro" id="IPR006555">
    <property type="entry name" value="ATP-dep_Helicase_C"/>
</dbReference>
<keyword evidence="26" id="KW-1185">Reference proteome</keyword>
<dbReference type="Proteomes" id="UP001212411">
    <property type="component" value="Chromosome 1"/>
</dbReference>
<dbReference type="RefSeq" id="XP_056037083.1">
    <property type="nucleotide sequence ID" value="XM_056181217.1"/>
</dbReference>
<dbReference type="PANTHER" id="PTHR11472:SF41">
    <property type="entry name" value="ATP-DEPENDENT DNA HELICASE DDX11-RELATED"/>
    <property type="match status" value="1"/>
</dbReference>
<dbReference type="Gene3D" id="3.40.50.300">
    <property type="entry name" value="P-loop containing nucleotide triphosphate hydrolases"/>
    <property type="match status" value="3"/>
</dbReference>
<dbReference type="Pfam" id="PF06733">
    <property type="entry name" value="DEAD_2"/>
    <property type="match status" value="1"/>
</dbReference>
<keyword evidence="11" id="KW-0408">Iron</keyword>
<dbReference type="GO" id="GO:0034085">
    <property type="term" value="P:establishment of sister chromatid cohesion"/>
    <property type="evidence" value="ECO:0007669"/>
    <property type="project" value="TreeGrafter"/>
</dbReference>
<dbReference type="GO" id="GO:0016818">
    <property type="term" value="F:hydrolase activity, acting on acid anhydrides, in phosphorus-containing anhydrides"/>
    <property type="evidence" value="ECO:0007669"/>
    <property type="project" value="InterPro"/>
</dbReference>
<evidence type="ECO:0000256" key="22">
    <source>
        <dbReference type="SAM" id="Coils"/>
    </source>
</evidence>
<evidence type="ECO:0000256" key="19">
    <source>
        <dbReference type="ARBA" id="ARBA00045008"/>
    </source>
</evidence>
<comment type="function">
    <text evidence="20">ATP-dependent DNA helicase important for chromosome transmission and normal cell cycle progression in G(2)/M. May have a role in changing DNA topology to allow the loading of proteins involved in maintaining sister chromatid cohesion in the vicinity of the centromeres. Has a specific role in chromosome segregation during meiosis II.</text>
</comment>
<evidence type="ECO:0000256" key="5">
    <source>
        <dbReference type="ARBA" id="ARBA00017386"/>
    </source>
</evidence>
<feature type="region of interest" description="Disordered" evidence="23">
    <location>
        <begin position="136"/>
        <end position="164"/>
    </location>
</feature>
<evidence type="ECO:0000256" key="9">
    <source>
        <dbReference type="ARBA" id="ARBA00022806"/>
    </source>
</evidence>
<dbReference type="GO" id="GO:0051536">
    <property type="term" value="F:iron-sulfur cluster binding"/>
    <property type="evidence" value="ECO:0007669"/>
    <property type="project" value="UniProtKB-KW"/>
</dbReference>
<dbReference type="GO" id="GO:0005524">
    <property type="term" value="F:ATP binding"/>
    <property type="evidence" value="ECO:0007669"/>
    <property type="project" value="UniProtKB-KW"/>
</dbReference>
<name>A0AAE9WAX6_9SCHI</name>
<dbReference type="InterPro" id="IPR045028">
    <property type="entry name" value="DinG/Rad3-like"/>
</dbReference>
<protein>
    <recommendedName>
        <fullName evidence="5">ATP-dependent DNA helicase CHL1</fullName>
        <ecNumber evidence="17">5.6.2.3</ecNumber>
    </recommendedName>
    <alternativeName>
        <fullName evidence="4">ATP-dependent DNA helicase chl1</fullName>
    </alternativeName>
    <alternativeName>
        <fullName evidence="16">Chromosome loss protein 1</fullName>
    </alternativeName>
    <alternativeName>
        <fullName evidence="18 19">DNA 5'-3' helicase CHL1</fullName>
    </alternativeName>
</protein>
<evidence type="ECO:0000256" key="3">
    <source>
        <dbReference type="ARBA" id="ARBA00008435"/>
    </source>
</evidence>
<dbReference type="Pfam" id="PF13307">
    <property type="entry name" value="Helicase_C_2"/>
    <property type="match status" value="1"/>
</dbReference>
<evidence type="ECO:0000256" key="15">
    <source>
        <dbReference type="ARBA" id="ARBA00023306"/>
    </source>
</evidence>
<organism evidence="25 26">
    <name type="scientific">Schizosaccharomyces osmophilus</name>
    <dbReference type="NCBI Taxonomy" id="2545709"/>
    <lineage>
        <taxon>Eukaryota</taxon>
        <taxon>Fungi</taxon>
        <taxon>Dikarya</taxon>
        <taxon>Ascomycota</taxon>
        <taxon>Taphrinomycotina</taxon>
        <taxon>Schizosaccharomycetes</taxon>
        <taxon>Schizosaccharomycetales</taxon>
        <taxon>Schizosaccharomycetaceae</taxon>
        <taxon>Schizosaccharomyces</taxon>
    </lineage>
</organism>
<evidence type="ECO:0000256" key="7">
    <source>
        <dbReference type="ARBA" id="ARBA00022741"/>
    </source>
</evidence>
<evidence type="ECO:0000256" key="17">
    <source>
        <dbReference type="ARBA" id="ARBA00044969"/>
    </source>
</evidence>
<dbReference type="GO" id="GO:0006139">
    <property type="term" value="P:nucleobase-containing compound metabolic process"/>
    <property type="evidence" value="ECO:0007669"/>
    <property type="project" value="InterPro"/>
</dbReference>
<dbReference type="EMBL" id="CP115611">
    <property type="protein sequence ID" value="WBW72840.1"/>
    <property type="molecule type" value="Genomic_DNA"/>
</dbReference>
<evidence type="ECO:0000256" key="6">
    <source>
        <dbReference type="ARBA" id="ARBA00022723"/>
    </source>
</evidence>
<evidence type="ECO:0000256" key="10">
    <source>
        <dbReference type="ARBA" id="ARBA00022840"/>
    </source>
</evidence>
<keyword evidence="15" id="KW-0131">Cell cycle</keyword>
<dbReference type="GO" id="GO:0003677">
    <property type="term" value="F:DNA binding"/>
    <property type="evidence" value="ECO:0007669"/>
    <property type="project" value="InterPro"/>
</dbReference>
<evidence type="ECO:0000256" key="20">
    <source>
        <dbReference type="ARBA" id="ARBA00045702"/>
    </source>
</evidence>
<dbReference type="SMART" id="SM00491">
    <property type="entry name" value="HELICc2"/>
    <property type="match status" value="1"/>
</dbReference>
<dbReference type="EC" id="5.6.2.3" evidence="17"/>
<dbReference type="AlphaFoldDB" id="A0AAE9WAX6"/>
<comment type="similarity">
    <text evidence="3">Belongs to the DEAD box helicase family. DEAH subfamily. DDX11/CHL1 sub-subfamily.</text>
</comment>
<dbReference type="InterPro" id="IPR010614">
    <property type="entry name" value="RAD3-like_helicase_DEAD"/>
</dbReference>
<comment type="subcellular location">
    <subcellularLocation>
        <location evidence="2">Nucleus</location>
    </subcellularLocation>
</comment>
<dbReference type="GO" id="GO:0005634">
    <property type="term" value="C:nucleus"/>
    <property type="evidence" value="ECO:0007669"/>
    <property type="project" value="UniProtKB-SubCell"/>
</dbReference>
<dbReference type="GeneID" id="80875906"/>
<keyword evidence="14" id="KW-0539">Nucleus</keyword>
<proteinExistence type="inferred from homology"/>
<evidence type="ECO:0000256" key="11">
    <source>
        <dbReference type="ARBA" id="ARBA00023004"/>
    </source>
</evidence>
<evidence type="ECO:0000256" key="23">
    <source>
        <dbReference type="SAM" id="MobiDB-lite"/>
    </source>
</evidence>
<dbReference type="InterPro" id="IPR006554">
    <property type="entry name" value="Helicase-like_DEXD_c2"/>
</dbReference>
<reference evidence="25 26" key="1">
    <citation type="journal article" date="2023" name="G3 (Bethesda)">
        <title>A high-quality reference genome for the fission yeast Schizosaccharomyces osmophilus.</title>
        <authorList>
            <person name="Jia G.S."/>
            <person name="Zhang W.C."/>
            <person name="Liang Y."/>
            <person name="Liu X.H."/>
            <person name="Rhind N."/>
            <person name="Pidoux A."/>
            <person name="Brysch-Herzberg M."/>
            <person name="Du L.L."/>
        </authorList>
    </citation>
    <scope>NUCLEOTIDE SEQUENCE [LARGE SCALE GENOMIC DNA]</scope>
    <source>
        <strain evidence="25 26">CBS 15793</strain>
    </source>
</reference>
<dbReference type="GO" id="GO:0046872">
    <property type="term" value="F:metal ion binding"/>
    <property type="evidence" value="ECO:0007669"/>
    <property type="project" value="UniProtKB-KW"/>
</dbReference>
<sequence>MEFKGQIQEDEFHHPYKPYSIQLEFMRALYNAIENKKIGIFESPTGTGKSLSLLCASLTWLEKKGDLHMETDEAEERTSDSGSSKHAIPDWVIMQDQELQVDQAKSAHAYLEKRLEGVREKNRKEKFIQENSFRLQKDARKRATPADITNSSTTPLAKSSKIAPATDESLEEFVVSNDISLQDESEESAHALQKGYSSKVMDLLHRLLPEDEKLPTVQKIYFSSRTHSQLRQFVQEVQKLDTSKISTPIRVVSLASRKNLCINPKVQKLSPTSAVNEKCIELQGTSEKCPYMKDDTRIWDFRDEVLAEVMDIEDMVGLGQKMHVCPYYGAREAVNSSQIVTLPYPLLLQESARNSLNLPLKDNICIIDEAHNIIDAICSMHSSSISYKQVSMAEFQLEQYLNRFSKRLNGTNKMHVRQLMKVVGELKKFLEKNIKQNSTNRVLLISSMFVSQSSDQVNLHHLIEYLSVSKLARKVDGYSKFLSRSKENVLDEESHESEIKKREAKGNSEQEDKYTPVLMQLESFLSAIANPSPEGKLFYEAQDSSNAFLKYMLLDPSKHFQSLTDQCRSVTLAGGTMSPLDDFIELLFSESKSRIDEFSCGHIVPKENVLTLLLSKGPSQVPYEFSYQNRTREDLTRELGRTLVNFTSLVPDGVVVFFPSFSYLQFITDVWKNDGILERLQKKKPVFVESKDHSEKTLKLFDEYSEMVEAGHGGLLFCVIGGRLSEGINFSDRLGRAVVVVGMPFPNAHDIEWQTKVAYVEEKVRSKGRNAKQAAQLFYENTCLRAVNQSIGRAIRHQRDYACILLLDHRYNRPSIRSKLPGWLQEHLEVPSQFGHAIRQVSMFFRTKRQTKE</sequence>
<keyword evidence="12" id="KW-0411">Iron-sulfur</keyword>
<feature type="region of interest" description="Disordered" evidence="23">
    <location>
        <begin position="492"/>
        <end position="512"/>
    </location>
</feature>
<dbReference type="FunFam" id="3.40.50.300:FF:001372">
    <property type="entry name" value="ATP-dependent DNA helicase chl1"/>
    <property type="match status" value="1"/>
</dbReference>
<evidence type="ECO:0000313" key="25">
    <source>
        <dbReference type="EMBL" id="WBW72840.1"/>
    </source>
</evidence>
<evidence type="ECO:0000256" key="4">
    <source>
        <dbReference type="ARBA" id="ARBA00016387"/>
    </source>
</evidence>
<dbReference type="InterPro" id="IPR013020">
    <property type="entry name" value="Rad3/Chl1-like"/>
</dbReference>
<keyword evidence="22" id="KW-0175">Coiled coil</keyword>
<feature type="domain" description="Helicase ATP-binding" evidence="24">
    <location>
        <begin position="8"/>
        <end position="422"/>
    </location>
</feature>
<evidence type="ECO:0000256" key="16">
    <source>
        <dbReference type="ARBA" id="ARBA00029709"/>
    </source>
</evidence>